<reference evidence="14 15" key="1">
    <citation type="submission" date="2025-05" db="UniProtKB">
        <authorList>
            <consortium name="RefSeq"/>
        </authorList>
    </citation>
    <scope>IDENTIFICATION</scope>
</reference>
<dbReference type="InterPro" id="IPR011009">
    <property type="entry name" value="Kinase-like_dom_sf"/>
</dbReference>
<dbReference type="RefSeq" id="XP_052739659.1">
    <property type="nucleotide sequence ID" value="XM_052883699.1"/>
</dbReference>
<dbReference type="InterPro" id="IPR017441">
    <property type="entry name" value="Protein_kinase_ATP_BS"/>
</dbReference>
<dbReference type="RefSeq" id="XP_052739664.1">
    <property type="nucleotide sequence ID" value="XM_052883704.1"/>
</dbReference>
<evidence type="ECO:0000256" key="2">
    <source>
        <dbReference type="ARBA" id="ARBA00012513"/>
    </source>
</evidence>
<evidence type="ECO:0000256" key="5">
    <source>
        <dbReference type="ARBA" id="ARBA00022741"/>
    </source>
</evidence>
<dbReference type="PANTHER" id="PTHR24346">
    <property type="entry name" value="MAP/MICROTUBULE AFFINITY-REGULATING KINASE"/>
    <property type="match status" value="1"/>
</dbReference>
<evidence type="ECO:0000313" key="24">
    <source>
        <dbReference type="RefSeq" id="XP_052739665.1"/>
    </source>
</evidence>
<evidence type="ECO:0000313" key="15">
    <source>
        <dbReference type="RefSeq" id="XP_052739656.1"/>
    </source>
</evidence>
<keyword evidence="13" id="KW-1185">Reference proteome</keyword>
<keyword evidence="3 11" id="KW-0723">Serine/threonine-protein kinase</keyword>
<evidence type="ECO:0000313" key="17">
    <source>
        <dbReference type="RefSeq" id="XP_052739658.1"/>
    </source>
</evidence>
<name>A0ABM3LKR1_BICAN</name>
<proteinExistence type="inferred from homology"/>
<evidence type="ECO:0000256" key="3">
    <source>
        <dbReference type="ARBA" id="ARBA00022527"/>
    </source>
</evidence>
<dbReference type="PROSITE" id="PS00108">
    <property type="entry name" value="PROTEIN_KINASE_ST"/>
    <property type="match status" value="1"/>
</dbReference>
<evidence type="ECO:0000256" key="9">
    <source>
        <dbReference type="ARBA" id="ARBA00048679"/>
    </source>
</evidence>
<dbReference type="PROSITE" id="PS50011">
    <property type="entry name" value="PROTEIN_KINASE_DOM"/>
    <property type="match status" value="1"/>
</dbReference>
<comment type="similarity">
    <text evidence="1">Belongs to the protein kinase superfamily. CAMK Ser/Thr protein kinase family. NIM1 subfamily.</text>
</comment>
<dbReference type="RefSeq" id="XP_052739657.1">
    <property type="nucleotide sequence ID" value="XM_052883697.1"/>
</dbReference>
<keyword evidence="4" id="KW-0808">Transferase</keyword>
<dbReference type="PROSITE" id="PS00107">
    <property type="entry name" value="PROTEIN_KINASE_ATP"/>
    <property type="match status" value="1"/>
</dbReference>
<evidence type="ECO:0000259" key="12">
    <source>
        <dbReference type="PROSITE" id="PS50011"/>
    </source>
</evidence>
<dbReference type="Pfam" id="PF00069">
    <property type="entry name" value="Pkinase"/>
    <property type="match status" value="1"/>
</dbReference>
<feature type="domain" description="Protein kinase" evidence="12">
    <location>
        <begin position="11"/>
        <end position="264"/>
    </location>
</feature>
<dbReference type="PANTHER" id="PTHR24346:SF107">
    <property type="entry name" value="SERINE_THREONINE-PROTEIN KINASE CHK1"/>
    <property type="match status" value="1"/>
</dbReference>
<dbReference type="SMART" id="SM00220">
    <property type="entry name" value="S_TKc"/>
    <property type="match status" value="1"/>
</dbReference>
<dbReference type="InterPro" id="IPR008271">
    <property type="entry name" value="Ser/Thr_kinase_AS"/>
</dbReference>
<evidence type="ECO:0000313" key="23">
    <source>
        <dbReference type="RefSeq" id="XP_052739664.1"/>
    </source>
</evidence>
<accession>A0ABM3LKR1</accession>
<keyword evidence="6 14" id="KW-0418">Kinase</keyword>
<gene>
    <name evidence="14 15 16 17 18 19 20 21 22 23 24" type="primary">LOC112043681</name>
</gene>
<evidence type="ECO:0000256" key="11">
    <source>
        <dbReference type="RuleBase" id="RU000304"/>
    </source>
</evidence>
<comment type="catalytic activity">
    <reaction evidence="9">
        <text>L-seryl-[protein] + ATP = O-phospho-L-seryl-[protein] + ADP + H(+)</text>
        <dbReference type="Rhea" id="RHEA:17989"/>
        <dbReference type="Rhea" id="RHEA-COMP:9863"/>
        <dbReference type="Rhea" id="RHEA-COMP:11604"/>
        <dbReference type="ChEBI" id="CHEBI:15378"/>
        <dbReference type="ChEBI" id="CHEBI:29999"/>
        <dbReference type="ChEBI" id="CHEBI:30616"/>
        <dbReference type="ChEBI" id="CHEBI:83421"/>
        <dbReference type="ChEBI" id="CHEBI:456216"/>
        <dbReference type="EC" id="2.7.11.1"/>
    </reaction>
</comment>
<keyword evidence="5 10" id="KW-0547">Nucleotide-binding</keyword>
<dbReference type="RefSeq" id="XP_052739658.1">
    <property type="nucleotide sequence ID" value="XM_052883698.1"/>
</dbReference>
<evidence type="ECO:0000313" key="20">
    <source>
        <dbReference type="RefSeq" id="XP_052739661.1"/>
    </source>
</evidence>
<evidence type="ECO:0000313" key="13">
    <source>
        <dbReference type="Proteomes" id="UP001652582"/>
    </source>
</evidence>
<evidence type="ECO:0000313" key="19">
    <source>
        <dbReference type="RefSeq" id="XP_052739660.1"/>
    </source>
</evidence>
<dbReference type="InterPro" id="IPR000719">
    <property type="entry name" value="Prot_kinase_dom"/>
</dbReference>
<evidence type="ECO:0000313" key="21">
    <source>
        <dbReference type="RefSeq" id="XP_052739662.1"/>
    </source>
</evidence>
<evidence type="ECO:0000313" key="18">
    <source>
        <dbReference type="RefSeq" id="XP_052739659.1"/>
    </source>
</evidence>
<feature type="binding site" evidence="10">
    <location>
        <position position="40"/>
    </location>
    <ligand>
        <name>ATP</name>
        <dbReference type="ChEBI" id="CHEBI:30616"/>
    </ligand>
</feature>
<evidence type="ECO:0000313" key="16">
    <source>
        <dbReference type="RefSeq" id="XP_052739657.1"/>
    </source>
</evidence>
<organism evidence="13 24">
    <name type="scientific">Bicyclus anynana</name>
    <name type="common">Squinting bush brown butterfly</name>
    <dbReference type="NCBI Taxonomy" id="110368"/>
    <lineage>
        <taxon>Eukaryota</taxon>
        <taxon>Metazoa</taxon>
        <taxon>Ecdysozoa</taxon>
        <taxon>Arthropoda</taxon>
        <taxon>Hexapoda</taxon>
        <taxon>Insecta</taxon>
        <taxon>Pterygota</taxon>
        <taxon>Neoptera</taxon>
        <taxon>Endopterygota</taxon>
        <taxon>Lepidoptera</taxon>
        <taxon>Glossata</taxon>
        <taxon>Ditrysia</taxon>
        <taxon>Papilionoidea</taxon>
        <taxon>Nymphalidae</taxon>
        <taxon>Satyrinae</taxon>
        <taxon>Satyrini</taxon>
        <taxon>Mycalesina</taxon>
        <taxon>Bicyclus</taxon>
    </lineage>
</organism>
<keyword evidence="7 10" id="KW-0067">ATP-binding</keyword>
<evidence type="ECO:0000256" key="4">
    <source>
        <dbReference type="ARBA" id="ARBA00022679"/>
    </source>
</evidence>
<evidence type="ECO:0000313" key="14">
    <source>
        <dbReference type="RefSeq" id="XP_052739655.1"/>
    </source>
</evidence>
<sequence>MAAGGEFVDGWVVAQVLGEGAYGEVRLLVHAASGASVALKAVRAGAGEAEAREAALHRALRHPHVLRCLGARRHGALHYLFLEFAQGGELFDRIEPDRGMPAPLARRLARQLLAGLRYLHARGVAHRDLKPENLLLDAHDRLKISDFGLATLFRVRARERLLARVCGTLPYAAPEVLTAPARPYRAPPADVWAAALVLLAMLAGELPWERAAADDARFAAWRAGDAAAGVWRKAGAALPLLRAALCADPARRASLDAVLAHRWLAADAPDAPADGHHWSSQPLPAGAGAACPALSAADMDAALSYSQPAHADDLLLTPADAPAAGARAPLVRRLTRVWLRCDARAALDALAAVLTAQRCAWRRLHPSIVAIECGGGLCMRAWALPVAARGGEARALLEFRRSRGCGLAFKRRYERLRDALLAAAPPAPPPPHAHALLAPLHALAPRAPDPMDTMGTSSDDLMN</sequence>
<dbReference type="RefSeq" id="XP_052739660.1">
    <property type="nucleotide sequence ID" value="XM_052883700.1"/>
</dbReference>
<dbReference type="RefSeq" id="XP_052739655.1">
    <property type="nucleotide sequence ID" value="XM_052883695.1"/>
</dbReference>
<dbReference type="SUPFAM" id="SSF56112">
    <property type="entry name" value="Protein kinase-like (PK-like)"/>
    <property type="match status" value="1"/>
</dbReference>
<evidence type="ECO:0000256" key="10">
    <source>
        <dbReference type="PROSITE-ProRule" id="PRU10141"/>
    </source>
</evidence>
<evidence type="ECO:0000256" key="6">
    <source>
        <dbReference type="ARBA" id="ARBA00022777"/>
    </source>
</evidence>
<dbReference type="RefSeq" id="XP_052739665.1">
    <property type="nucleotide sequence ID" value="XM_052883705.1"/>
</dbReference>
<dbReference type="RefSeq" id="XP_052739663.1">
    <property type="nucleotide sequence ID" value="XM_052883703.1"/>
</dbReference>
<dbReference type="GO" id="GO:0016301">
    <property type="term" value="F:kinase activity"/>
    <property type="evidence" value="ECO:0007669"/>
    <property type="project" value="UniProtKB-KW"/>
</dbReference>
<dbReference type="Gene3D" id="1.10.510.10">
    <property type="entry name" value="Transferase(Phosphotransferase) domain 1"/>
    <property type="match status" value="1"/>
</dbReference>
<evidence type="ECO:0000256" key="8">
    <source>
        <dbReference type="ARBA" id="ARBA00047899"/>
    </source>
</evidence>
<dbReference type="GeneID" id="112043681"/>
<dbReference type="RefSeq" id="XP_052739661.1">
    <property type="nucleotide sequence ID" value="XM_052883701.1"/>
</dbReference>
<dbReference type="RefSeq" id="XP_052739662.1">
    <property type="nucleotide sequence ID" value="XM_052883702.1"/>
</dbReference>
<dbReference type="Proteomes" id="UP001652582">
    <property type="component" value="Chromosome 9"/>
</dbReference>
<evidence type="ECO:0000256" key="7">
    <source>
        <dbReference type="ARBA" id="ARBA00022840"/>
    </source>
</evidence>
<evidence type="ECO:0000256" key="1">
    <source>
        <dbReference type="ARBA" id="ARBA00010791"/>
    </source>
</evidence>
<dbReference type="RefSeq" id="XP_052739656.1">
    <property type="nucleotide sequence ID" value="XM_052883696.1"/>
</dbReference>
<comment type="catalytic activity">
    <reaction evidence="8">
        <text>L-threonyl-[protein] + ATP = O-phospho-L-threonyl-[protein] + ADP + H(+)</text>
        <dbReference type="Rhea" id="RHEA:46608"/>
        <dbReference type="Rhea" id="RHEA-COMP:11060"/>
        <dbReference type="Rhea" id="RHEA-COMP:11605"/>
        <dbReference type="ChEBI" id="CHEBI:15378"/>
        <dbReference type="ChEBI" id="CHEBI:30013"/>
        <dbReference type="ChEBI" id="CHEBI:30616"/>
        <dbReference type="ChEBI" id="CHEBI:61977"/>
        <dbReference type="ChEBI" id="CHEBI:456216"/>
        <dbReference type="EC" id="2.7.11.1"/>
    </reaction>
</comment>
<evidence type="ECO:0000313" key="22">
    <source>
        <dbReference type="RefSeq" id="XP_052739663.1"/>
    </source>
</evidence>
<protein>
    <recommendedName>
        <fullName evidence="2">non-specific serine/threonine protein kinase</fullName>
        <ecNumber evidence="2">2.7.11.1</ecNumber>
    </recommendedName>
</protein>
<dbReference type="EC" id="2.7.11.1" evidence="2"/>